<comment type="function">
    <text evidence="7">May be involved in proteolysis through its threonine endopeptidase activity.</text>
</comment>
<dbReference type="PANTHER" id="PTHR24253">
    <property type="entry name" value="TRANSMEMBRANE PROTEASE SERINE"/>
    <property type="match status" value="1"/>
</dbReference>
<keyword evidence="4" id="KW-0378">Hydrolase</keyword>
<keyword evidence="1" id="KW-0645">Protease</keyword>
<feature type="region of interest" description="Disordered" evidence="11">
    <location>
        <begin position="82"/>
        <end position="128"/>
    </location>
</feature>
<dbReference type="InterPro" id="IPR001254">
    <property type="entry name" value="Trypsin_dom"/>
</dbReference>
<dbReference type="Ensembl" id="ENSCAFT00020020171.1">
    <property type="protein sequence ID" value="ENSCAFP00020017378.1"/>
    <property type="gene ID" value="ENSCAFG00020013911.1"/>
</dbReference>
<feature type="domain" description="Peptidase S1" evidence="13">
    <location>
        <begin position="148"/>
        <end position="403"/>
    </location>
</feature>
<evidence type="ECO:0000256" key="2">
    <source>
        <dbReference type="ARBA" id="ARBA00022698"/>
    </source>
</evidence>
<dbReference type="PRINTS" id="PR00722">
    <property type="entry name" value="CHYMOTRYPSIN"/>
</dbReference>
<evidence type="ECO:0000256" key="9">
    <source>
        <dbReference type="ARBA" id="ARBA00075622"/>
    </source>
</evidence>
<sequence>MEPACRTRARGQGRQGPGASALPLLLLLLLLPPPLPPRPAGEPPSPAPPRPQSPGASTDPSRPRPTPLCVLPQAAWLARRQGHRPSPLPTTLASPVTPGPPAPQAGLASPARPPPTRTRRSSRPPGDGALGWGCGVPCCIKLSPSSSACGSSQEQDPTLRDPESMARRWPWMVSVQANGTHICAGTLIASQWVLTVAHCLIQHDFTYSVRVGSPRIDEVSQTTSDIPVYQVILNKEYRSHQYWSWVGRANDIGLLKLAWAVTYNKYVWPICLPGLDFEVKDGSFCTVTGWGLPRVNGIWPQFQTIQEKGVTILNSKACDKIYHKISKVPKMVRIVDSKMVCAEDFDREQFCYEISGEPLACSVDTMWYLVGLVSWGPGCSKSEAPPIYLQVTSYQRWIWERVSGQDLPAPSRALLLVLSLPLGLLSAL</sequence>
<evidence type="ECO:0000256" key="1">
    <source>
        <dbReference type="ARBA" id="ARBA00022670"/>
    </source>
</evidence>
<dbReference type="PROSITE" id="PS50240">
    <property type="entry name" value="TRYPSIN_DOM"/>
    <property type="match status" value="1"/>
</dbReference>
<dbReference type="Gene3D" id="2.40.10.10">
    <property type="entry name" value="Trypsin-like serine proteases"/>
    <property type="match status" value="2"/>
</dbReference>
<dbReference type="AlphaFoldDB" id="A0A8C0KLR2"/>
<dbReference type="SUPFAM" id="SSF50494">
    <property type="entry name" value="Trypsin-like serine proteases"/>
    <property type="match status" value="1"/>
</dbReference>
<evidence type="ECO:0000313" key="14">
    <source>
        <dbReference type="Ensembl" id="ENSCAFP00020017378.1"/>
    </source>
</evidence>
<accession>A0A8C0KLR2</accession>
<name>A0A8C0KLR2_CANLU</name>
<evidence type="ECO:0000256" key="4">
    <source>
        <dbReference type="ARBA" id="ARBA00022801"/>
    </source>
</evidence>
<evidence type="ECO:0000313" key="15">
    <source>
        <dbReference type="Proteomes" id="UP000694391"/>
    </source>
</evidence>
<dbReference type="SMART" id="SM00020">
    <property type="entry name" value="Tryp_SPc"/>
    <property type="match status" value="1"/>
</dbReference>
<dbReference type="Proteomes" id="UP000694391">
    <property type="component" value="Unplaced"/>
</dbReference>
<evidence type="ECO:0000256" key="5">
    <source>
        <dbReference type="ARBA" id="ARBA00023157"/>
    </source>
</evidence>
<dbReference type="GO" id="GO:0004252">
    <property type="term" value="F:serine-type endopeptidase activity"/>
    <property type="evidence" value="ECO:0007669"/>
    <property type="project" value="InterPro"/>
</dbReference>
<dbReference type="InterPro" id="IPR043504">
    <property type="entry name" value="Peptidase_S1_PA_chymotrypsin"/>
</dbReference>
<keyword evidence="3 12" id="KW-0732">Signal</keyword>
<evidence type="ECO:0000256" key="12">
    <source>
        <dbReference type="SAM" id="SignalP"/>
    </source>
</evidence>
<proteinExistence type="predicted"/>
<dbReference type="GeneTree" id="ENSGT00940000162593"/>
<reference evidence="14" key="2">
    <citation type="submission" date="2025-09" db="UniProtKB">
        <authorList>
            <consortium name="Ensembl"/>
        </authorList>
    </citation>
    <scope>IDENTIFICATION</scope>
</reference>
<dbReference type="Pfam" id="PF00089">
    <property type="entry name" value="Trypsin"/>
    <property type="match status" value="1"/>
</dbReference>
<evidence type="ECO:0000256" key="7">
    <source>
        <dbReference type="ARBA" id="ARBA00056912"/>
    </source>
</evidence>
<dbReference type="CDD" id="cd00190">
    <property type="entry name" value="Tryp_SPc"/>
    <property type="match status" value="1"/>
</dbReference>
<protein>
    <recommendedName>
        <fullName evidence="8">Probable threonine protease PRSS50</fullName>
    </recommendedName>
    <alternativeName>
        <fullName evidence="9">Serine protease 50</fullName>
    </alternativeName>
    <alternativeName>
        <fullName evidence="10">Testis-specific protease-like protein 50</fullName>
    </alternativeName>
</protein>
<feature type="chain" id="PRO_5034571591" description="Probable threonine protease PRSS50" evidence="12">
    <location>
        <begin position="38"/>
        <end position="428"/>
    </location>
</feature>
<feature type="signal peptide" evidence="12">
    <location>
        <begin position="1"/>
        <end position="37"/>
    </location>
</feature>
<dbReference type="GO" id="GO:0004298">
    <property type="term" value="F:threonine-type endopeptidase activity"/>
    <property type="evidence" value="ECO:0007669"/>
    <property type="project" value="UniProtKB-KW"/>
</dbReference>
<evidence type="ECO:0000256" key="8">
    <source>
        <dbReference type="ARBA" id="ARBA00072446"/>
    </source>
</evidence>
<dbReference type="InterPro" id="IPR009003">
    <property type="entry name" value="Peptidase_S1_PA"/>
</dbReference>
<keyword evidence="15" id="KW-1185">Reference proteome</keyword>
<dbReference type="GO" id="GO:0005783">
    <property type="term" value="C:endoplasmic reticulum"/>
    <property type="evidence" value="ECO:0007669"/>
    <property type="project" value="Ensembl"/>
</dbReference>
<feature type="compositionally biased region" description="Pro residues" evidence="11">
    <location>
        <begin position="31"/>
        <end position="52"/>
    </location>
</feature>
<evidence type="ECO:0000259" key="13">
    <source>
        <dbReference type="PROSITE" id="PS50240"/>
    </source>
</evidence>
<evidence type="ECO:0000256" key="11">
    <source>
        <dbReference type="SAM" id="MobiDB-lite"/>
    </source>
</evidence>
<organism evidence="14 15">
    <name type="scientific">Canis lupus dingo</name>
    <name type="common">dingo</name>
    <dbReference type="NCBI Taxonomy" id="286419"/>
    <lineage>
        <taxon>Eukaryota</taxon>
        <taxon>Metazoa</taxon>
        <taxon>Chordata</taxon>
        <taxon>Craniata</taxon>
        <taxon>Vertebrata</taxon>
        <taxon>Euteleostomi</taxon>
        <taxon>Mammalia</taxon>
        <taxon>Eutheria</taxon>
        <taxon>Laurasiatheria</taxon>
        <taxon>Carnivora</taxon>
        <taxon>Caniformia</taxon>
        <taxon>Canidae</taxon>
        <taxon>Canis</taxon>
    </lineage>
</organism>
<evidence type="ECO:0000256" key="10">
    <source>
        <dbReference type="ARBA" id="ARBA00080183"/>
    </source>
</evidence>
<evidence type="ECO:0000256" key="6">
    <source>
        <dbReference type="ARBA" id="ARBA00023180"/>
    </source>
</evidence>
<dbReference type="GO" id="GO:0006508">
    <property type="term" value="P:proteolysis"/>
    <property type="evidence" value="ECO:0007669"/>
    <property type="project" value="UniProtKB-KW"/>
</dbReference>
<keyword evidence="5" id="KW-1015">Disulfide bond</keyword>
<evidence type="ECO:0000256" key="3">
    <source>
        <dbReference type="ARBA" id="ARBA00022729"/>
    </source>
</evidence>
<keyword evidence="2" id="KW-0888">Threonine protease</keyword>
<dbReference type="PANTHER" id="PTHR24253:SF35">
    <property type="entry name" value="THREONINE PROTEASE PRSS50-RELATED"/>
    <property type="match status" value="1"/>
</dbReference>
<reference evidence="14" key="1">
    <citation type="submission" date="2025-08" db="UniProtKB">
        <authorList>
            <consortium name="Ensembl"/>
        </authorList>
    </citation>
    <scope>IDENTIFICATION</scope>
</reference>
<dbReference type="FunFam" id="2.40.10.10:FF:000106">
    <property type="entry name" value="Probable threonine protease PRSS50"/>
    <property type="match status" value="1"/>
</dbReference>
<dbReference type="InterPro" id="IPR001314">
    <property type="entry name" value="Peptidase_S1A"/>
</dbReference>
<feature type="region of interest" description="Disordered" evidence="11">
    <location>
        <begin position="31"/>
        <end position="70"/>
    </location>
</feature>
<keyword evidence="6" id="KW-0325">Glycoprotein</keyword>
<dbReference type="FunFam" id="2.40.10.10:FF:000127">
    <property type="entry name" value="Probable threonine protease PRSS50"/>
    <property type="match status" value="1"/>
</dbReference>